<organism evidence="1 2">
    <name type="scientific">Xanthomonas vasicola</name>
    <dbReference type="NCBI Taxonomy" id="56459"/>
    <lineage>
        <taxon>Bacteria</taxon>
        <taxon>Pseudomonadati</taxon>
        <taxon>Pseudomonadota</taxon>
        <taxon>Gammaproteobacteria</taxon>
        <taxon>Lysobacterales</taxon>
        <taxon>Lysobacteraceae</taxon>
        <taxon>Xanthomonas</taxon>
    </lineage>
</organism>
<dbReference type="EMBL" id="VOCK01000209">
    <property type="protein sequence ID" value="TWQ45305.1"/>
    <property type="molecule type" value="Genomic_DNA"/>
</dbReference>
<proteinExistence type="predicted"/>
<evidence type="ECO:0000313" key="2">
    <source>
        <dbReference type="Proteomes" id="UP000320455"/>
    </source>
</evidence>
<protein>
    <submittedName>
        <fullName evidence="1">M23 family metallopeptidase</fullName>
    </submittedName>
</protein>
<comment type="caution">
    <text evidence="1">The sequence shown here is derived from an EMBL/GenBank/DDBJ whole genome shotgun (WGS) entry which is preliminary data.</text>
</comment>
<sequence length="42" mass="4341">TGVVSRLEVSEGQPVKAGQMLGVVTVPRAAYLIIPGCLESQS</sequence>
<feature type="non-terminal residue" evidence="1">
    <location>
        <position position="1"/>
    </location>
</feature>
<keyword evidence="2" id="KW-1185">Reference proteome</keyword>
<reference evidence="2" key="1">
    <citation type="journal article" date="2020" name="Phytopathology">
        <title>Genomic acquisitions in emerging populations of Xanthomonas vasicola pv. vasculorum infecting corn in the U.S. and Argentina.</title>
        <authorList>
            <person name="Perez-Quintero A.L."/>
        </authorList>
    </citation>
    <scope>NUCLEOTIDE SEQUENCE [LARGE SCALE GENOMIC DNA]</scope>
    <source>
        <strain evidence="2">Xvh-L</strain>
    </source>
</reference>
<name>A0ABD7S6G5_XANVA</name>
<evidence type="ECO:0000313" key="1">
    <source>
        <dbReference type="EMBL" id="TWQ45305.1"/>
    </source>
</evidence>
<dbReference type="Proteomes" id="UP000320455">
    <property type="component" value="Unassembled WGS sequence"/>
</dbReference>
<dbReference type="AlphaFoldDB" id="A0ABD7S6G5"/>
<accession>A0ABD7S6G5</accession>
<gene>
    <name evidence="1" type="ORF">FQK01_24655</name>
</gene>